<feature type="compositionally biased region" description="Basic and acidic residues" evidence="1">
    <location>
        <begin position="88"/>
        <end position="107"/>
    </location>
</feature>
<organism evidence="2 3">
    <name type="scientific">Choiromyces venosus 120613-1</name>
    <dbReference type="NCBI Taxonomy" id="1336337"/>
    <lineage>
        <taxon>Eukaryota</taxon>
        <taxon>Fungi</taxon>
        <taxon>Dikarya</taxon>
        <taxon>Ascomycota</taxon>
        <taxon>Pezizomycotina</taxon>
        <taxon>Pezizomycetes</taxon>
        <taxon>Pezizales</taxon>
        <taxon>Tuberaceae</taxon>
        <taxon>Choiromyces</taxon>
    </lineage>
</organism>
<dbReference type="AlphaFoldDB" id="A0A3N4J3B0"/>
<feature type="compositionally biased region" description="Polar residues" evidence="1">
    <location>
        <begin position="196"/>
        <end position="209"/>
    </location>
</feature>
<reference evidence="2 3" key="1">
    <citation type="journal article" date="2018" name="Nat. Ecol. Evol.">
        <title>Pezizomycetes genomes reveal the molecular basis of ectomycorrhizal truffle lifestyle.</title>
        <authorList>
            <person name="Murat C."/>
            <person name="Payen T."/>
            <person name="Noel B."/>
            <person name="Kuo A."/>
            <person name="Morin E."/>
            <person name="Chen J."/>
            <person name="Kohler A."/>
            <person name="Krizsan K."/>
            <person name="Balestrini R."/>
            <person name="Da Silva C."/>
            <person name="Montanini B."/>
            <person name="Hainaut M."/>
            <person name="Levati E."/>
            <person name="Barry K.W."/>
            <person name="Belfiori B."/>
            <person name="Cichocki N."/>
            <person name="Clum A."/>
            <person name="Dockter R.B."/>
            <person name="Fauchery L."/>
            <person name="Guy J."/>
            <person name="Iotti M."/>
            <person name="Le Tacon F."/>
            <person name="Lindquist E.A."/>
            <person name="Lipzen A."/>
            <person name="Malagnac F."/>
            <person name="Mello A."/>
            <person name="Molinier V."/>
            <person name="Miyauchi S."/>
            <person name="Poulain J."/>
            <person name="Riccioni C."/>
            <person name="Rubini A."/>
            <person name="Sitrit Y."/>
            <person name="Splivallo R."/>
            <person name="Traeger S."/>
            <person name="Wang M."/>
            <person name="Zifcakova L."/>
            <person name="Wipf D."/>
            <person name="Zambonelli A."/>
            <person name="Paolocci F."/>
            <person name="Nowrousian M."/>
            <person name="Ottonello S."/>
            <person name="Baldrian P."/>
            <person name="Spatafora J.W."/>
            <person name="Henrissat B."/>
            <person name="Nagy L.G."/>
            <person name="Aury J.M."/>
            <person name="Wincker P."/>
            <person name="Grigoriev I.V."/>
            <person name="Bonfante P."/>
            <person name="Martin F.M."/>
        </authorList>
    </citation>
    <scope>NUCLEOTIDE SEQUENCE [LARGE SCALE GENOMIC DNA]</scope>
    <source>
        <strain evidence="2 3">120613-1</strain>
    </source>
</reference>
<evidence type="ECO:0000256" key="1">
    <source>
        <dbReference type="SAM" id="MobiDB-lite"/>
    </source>
</evidence>
<dbReference type="Proteomes" id="UP000276215">
    <property type="component" value="Unassembled WGS sequence"/>
</dbReference>
<gene>
    <name evidence="2" type="ORF">L873DRAFT_1820063</name>
</gene>
<feature type="region of interest" description="Disordered" evidence="1">
    <location>
        <begin position="1"/>
        <end position="164"/>
    </location>
</feature>
<accession>A0A3N4J3B0</accession>
<feature type="compositionally biased region" description="Basic and acidic residues" evidence="1">
    <location>
        <begin position="49"/>
        <end position="80"/>
    </location>
</feature>
<evidence type="ECO:0000313" key="3">
    <source>
        <dbReference type="Proteomes" id="UP000276215"/>
    </source>
</evidence>
<evidence type="ECO:0000313" key="2">
    <source>
        <dbReference type="EMBL" id="RPA91051.1"/>
    </source>
</evidence>
<name>A0A3N4J3B0_9PEZI</name>
<sequence length="249" mass="27571">MSFGGFSDITRDNDRAHSAGYKSSNRNDRDSENSGRGYDNGLSSGRYRQRQDEEERDSNNRYGVDAEQRESYGREERDRGGGGGYGRRYSDDNNNERRTRLNDDNDSGRYNQNRSSNRDRGGTESWARGYGNQEREETNSYSRGTYGSQDSERSGGLAGDDPGRILKSAVSASIQTFGKAYEKSSSLNQEPGGGSNYQNNNNRVENSAFGNRVENQESEIKKGGQAIGSVLNTVKNALGSGIENLAREE</sequence>
<keyword evidence="3" id="KW-1185">Reference proteome</keyword>
<proteinExistence type="predicted"/>
<feature type="compositionally biased region" description="Polar residues" evidence="1">
    <location>
        <begin position="139"/>
        <end position="149"/>
    </location>
</feature>
<protein>
    <submittedName>
        <fullName evidence="2">Uncharacterized protein</fullName>
    </submittedName>
</protein>
<dbReference type="EMBL" id="ML120506">
    <property type="protein sequence ID" value="RPA91051.1"/>
    <property type="molecule type" value="Genomic_DNA"/>
</dbReference>
<feature type="region of interest" description="Disordered" evidence="1">
    <location>
        <begin position="182"/>
        <end position="224"/>
    </location>
</feature>
<dbReference type="OrthoDB" id="10582089at2759"/>